<gene>
    <name evidence="4" type="ORF">J0911_05500</name>
</gene>
<comment type="caution">
    <text evidence="4">The sequence shown here is derived from an EMBL/GenBank/DDBJ whole genome shotgun (WGS) entry which is preliminary data.</text>
</comment>
<dbReference type="Gene3D" id="2.60.40.290">
    <property type="match status" value="1"/>
</dbReference>
<organism evidence="4 5">
    <name type="scientific">Myceligenerans salitolerans</name>
    <dbReference type="NCBI Taxonomy" id="1230528"/>
    <lineage>
        <taxon>Bacteria</taxon>
        <taxon>Bacillati</taxon>
        <taxon>Actinomycetota</taxon>
        <taxon>Actinomycetes</taxon>
        <taxon>Micrococcales</taxon>
        <taxon>Promicromonosporaceae</taxon>
        <taxon>Myceligenerans</taxon>
    </lineage>
</organism>
<reference evidence="5" key="1">
    <citation type="submission" date="2023-07" db="EMBL/GenBank/DDBJ databases">
        <title>Myceligenerans salitolerans sp. nov., a halotolerant actinomycete isolated from a salt lake in Xinjiang, China.</title>
        <authorList>
            <person name="Guan T."/>
        </authorList>
    </citation>
    <scope>NUCLEOTIDE SEQUENCE [LARGE SCALE GENOMIC DNA]</scope>
    <source>
        <strain evidence="5">XHU 5031</strain>
    </source>
</reference>
<dbReference type="RefSeq" id="WP_207274465.1">
    <property type="nucleotide sequence ID" value="NZ_JAFMPK010000027.1"/>
</dbReference>
<feature type="domain" description="CBM2" evidence="3">
    <location>
        <begin position="1"/>
        <end position="65"/>
    </location>
</feature>
<dbReference type="PROSITE" id="PS51173">
    <property type="entry name" value="CBM2"/>
    <property type="match status" value="1"/>
</dbReference>
<protein>
    <recommendedName>
        <fullName evidence="3">CBM2 domain-containing protein</fullName>
    </recommendedName>
</protein>
<name>A0ABS3I693_9MICO</name>
<evidence type="ECO:0000313" key="5">
    <source>
        <dbReference type="Proteomes" id="UP000664617"/>
    </source>
</evidence>
<sequence length="65" mass="6600">MNGTNNWRVTITTGSGQTLQNSWNASVNGTSGTLVATPNGNGNTFGITLYSNGNTTSPTASCSTT</sequence>
<keyword evidence="5" id="KW-1185">Reference proteome</keyword>
<evidence type="ECO:0000256" key="1">
    <source>
        <dbReference type="ARBA" id="ARBA00022801"/>
    </source>
</evidence>
<dbReference type="Proteomes" id="UP000664617">
    <property type="component" value="Unassembled WGS sequence"/>
</dbReference>
<dbReference type="EMBL" id="JAFMPK010000027">
    <property type="protein sequence ID" value="MBO0608483.1"/>
    <property type="molecule type" value="Genomic_DNA"/>
</dbReference>
<evidence type="ECO:0000256" key="2">
    <source>
        <dbReference type="ARBA" id="ARBA00023295"/>
    </source>
</evidence>
<dbReference type="InterPro" id="IPR012291">
    <property type="entry name" value="CBM2_carb-bd_dom_sf"/>
</dbReference>
<keyword evidence="1" id="KW-0378">Hydrolase</keyword>
<dbReference type="SUPFAM" id="SSF49384">
    <property type="entry name" value="Carbohydrate-binding domain"/>
    <property type="match status" value="1"/>
</dbReference>
<keyword evidence="2" id="KW-0326">Glycosidase</keyword>
<evidence type="ECO:0000259" key="3">
    <source>
        <dbReference type="PROSITE" id="PS51173"/>
    </source>
</evidence>
<proteinExistence type="predicted"/>
<evidence type="ECO:0000313" key="4">
    <source>
        <dbReference type="EMBL" id="MBO0608483.1"/>
    </source>
</evidence>
<dbReference type="InterPro" id="IPR008965">
    <property type="entry name" value="CBM2/CBM3_carb-bd_dom_sf"/>
</dbReference>
<dbReference type="InterPro" id="IPR001919">
    <property type="entry name" value="CBD2"/>
</dbReference>
<accession>A0ABS3I693</accession>